<evidence type="ECO:0000313" key="3">
    <source>
        <dbReference type="EMBL" id="TCP07696.1"/>
    </source>
</evidence>
<keyword evidence="1" id="KW-0732">Signal</keyword>
<name>A0A2S5T859_9BURK</name>
<dbReference type="EMBL" id="SLXF01000004">
    <property type="protein sequence ID" value="TCP07696.1"/>
    <property type="molecule type" value="Genomic_DNA"/>
</dbReference>
<evidence type="ECO:0000256" key="1">
    <source>
        <dbReference type="SAM" id="SignalP"/>
    </source>
</evidence>
<proteinExistence type="predicted"/>
<dbReference type="AlphaFoldDB" id="A0A2S5T859"/>
<evidence type="ECO:0000313" key="4">
    <source>
        <dbReference type="Proteomes" id="UP000239406"/>
    </source>
</evidence>
<organism evidence="2 4">
    <name type="scientific">Caldimonas thermodepolymerans</name>
    <dbReference type="NCBI Taxonomy" id="215580"/>
    <lineage>
        <taxon>Bacteria</taxon>
        <taxon>Pseudomonadati</taxon>
        <taxon>Pseudomonadota</taxon>
        <taxon>Betaproteobacteria</taxon>
        <taxon>Burkholderiales</taxon>
        <taxon>Sphaerotilaceae</taxon>
        <taxon>Caldimonas</taxon>
    </lineage>
</organism>
<accession>A0A2S5T859</accession>
<feature type="chain" id="PRO_5040584347" evidence="1">
    <location>
        <begin position="31"/>
        <end position="144"/>
    </location>
</feature>
<comment type="caution">
    <text evidence="2">The sequence shown here is derived from an EMBL/GenBank/DDBJ whole genome shotgun (WGS) entry which is preliminary data.</text>
</comment>
<dbReference type="Proteomes" id="UP000294772">
    <property type="component" value="Unassembled WGS sequence"/>
</dbReference>
<feature type="signal peptide" evidence="1">
    <location>
        <begin position="1"/>
        <end position="30"/>
    </location>
</feature>
<dbReference type="Proteomes" id="UP000239406">
    <property type="component" value="Unassembled WGS sequence"/>
</dbReference>
<gene>
    <name evidence="2" type="ORF">C1702_04080</name>
    <name evidence="3" type="ORF">EV676_104252</name>
</gene>
<protein>
    <submittedName>
        <fullName evidence="2">Uncharacterized protein</fullName>
    </submittedName>
</protein>
<reference evidence="2 4" key="1">
    <citation type="submission" date="2018-02" db="EMBL/GenBank/DDBJ databases">
        <title>Reclassifiation of [Polyangium] brachysporum DSM 7029 as Guopingzhaonella breviflexa gen. nov., sp. nov., a member of the family Comamonadaceae.</title>
        <authorList>
            <person name="Tang B."/>
        </authorList>
    </citation>
    <scope>NUCLEOTIDE SEQUENCE [LARGE SCALE GENOMIC DNA]</scope>
    <source>
        <strain evidence="2 4">DSM 15344</strain>
    </source>
</reference>
<evidence type="ECO:0000313" key="5">
    <source>
        <dbReference type="Proteomes" id="UP000294772"/>
    </source>
</evidence>
<dbReference type="EMBL" id="PSNY01000003">
    <property type="protein sequence ID" value="PPE71146.1"/>
    <property type="molecule type" value="Genomic_DNA"/>
</dbReference>
<evidence type="ECO:0000313" key="2">
    <source>
        <dbReference type="EMBL" id="PPE71146.1"/>
    </source>
</evidence>
<reference evidence="3 5" key="2">
    <citation type="submission" date="2019-03" db="EMBL/GenBank/DDBJ databases">
        <title>Genomic Encyclopedia of Type Strains, Phase IV (KMG-IV): sequencing the most valuable type-strain genomes for metagenomic binning, comparative biology and taxonomic classification.</title>
        <authorList>
            <person name="Goeker M."/>
        </authorList>
    </citation>
    <scope>NUCLEOTIDE SEQUENCE [LARGE SCALE GENOMIC DNA]</scope>
    <source>
        <strain evidence="3 5">DSM 15264</strain>
    </source>
</reference>
<dbReference type="RefSeq" id="WP_104356407.1">
    <property type="nucleotide sequence ID" value="NZ_CALFFA010000004.1"/>
</dbReference>
<dbReference type="PROSITE" id="PS51257">
    <property type="entry name" value="PROKAR_LIPOPROTEIN"/>
    <property type="match status" value="1"/>
</dbReference>
<dbReference type="OrthoDB" id="5986644at2"/>
<sequence length="144" mass="14120">MNPRILRMSAVLAAPVLAIACLGTPRLAQAHDASEASVALSALPVVVSVAAPATLLSGGAALTVVAVEASAEGAVWVLERAADGARATLRLSTKAAGAASLAVGTVVTATAIGAGCILSAAGQVIAFIPNRIGAALLHDERLTH</sequence>
<keyword evidence="4" id="KW-1185">Reference proteome</keyword>